<evidence type="ECO:0000313" key="1">
    <source>
        <dbReference type="EMBL" id="MCW9706918.1"/>
    </source>
</evidence>
<dbReference type="PANTHER" id="PTHR38471:SF2">
    <property type="entry name" value="FOUR HELIX BUNDLE PROTEIN"/>
    <property type="match status" value="1"/>
</dbReference>
<evidence type="ECO:0000313" key="2">
    <source>
        <dbReference type="Proteomes" id="UP001207918"/>
    </source>
</evidence>
<dbReference type="InterPro" id="IPR036583">
    <property type="entry name" value="23S_rRNA_IVS_sf"/>
</dbReference>
<protein>
    <submittedName>
        <fullName evidence="1">Four helix bundle protein</fullName>
    </submittedName>
</protein>
<gene>
    <name evidence="1" type="ORF">J6I44_08620</name>
</gene>
<proteinExistence type="predicted"/>
<dbReference type="EMBL" id="JAGGJA010000005">
    <property type="protein sequence ID" value="MCW9706918.1"/>
    <property type="molecule type" value="Genomic_DNA"/>
</dbReference>
<accession>A0ABT3PMC3</accession>
<dbReference type="CDD" id="cd16377">
    <property type="entry name" value="23S_rRNA_IVP_like"/>
    <property type="match status" value="1"/>
</dbReference>
<dbReference type="Gene3D" id="1.20.1440.60">
    <property type="entry name" value="23S rRNA-intervening sequence"/>
    <property type="match status" value="1"/>
</dbReference>
<dbReference type="InterPro" id="IPR012657">
    <property type="entry name" value="23S_rRNA-intervening_sequence"/>
</dbReference>
<dbReference type="PANTHER" id="PTHR38471">
    <property type="entry name" value="FOUR HELIX BUNDLE PROTEIN"/>
    <property type="match status" value="1"/>
</dbReference>
<sequence>MKNFKELIVWQNGMDIVTQCYKLVEYLPANEQFNFRNQMTRSSLSIPSNIAEGSSRSTQKGYKRFLTIALGSIFELETQIIAAVNVGLLNTKKAEPILGLIEEEQKMLQSFIKTIS</sequence>
<dbReference type="SUPFAM" id="SSF158446">
    <property type="entry name" value="IVS-encoded protein-like"/>
    <property type="match status" value="1"/>
</dbReference>
<dbReference type="Pfam" id="PF05635">
    <property type="entry name" value="23S_rRNA_IVP"/>
    <property type="match status" value="1"/>
</dbReference>
<reference evidence="1 2" key="1">
    <citation type="submission" date="2021-03" db="EMBL/GenBank/DDBJ databases">
        <title>Aliifodinibius sp. nov., a new bacterium isolated from saline soil.</title>
        <authorList>
            <person name="Galisteo C."/>
            <person name="De La Haba R."/>
            <person name="Sanchez-Porro C."/>
            <person name="Ventosa A."/>
        </authorList>
    </citation>
    <scope>NUCLEOTIDE SEQUENCE [LARGE SCALE GENOMIC DNA]</scope>
    <source>
        <strain evidence="1 2">1BSP15-2V2</strain>
    </source>
</reference>
<name>A0ABT3PMC3_9BACT</name>
<dbReference type="Proteomes" id="UP001207918">
    <property type="component" value="Unassembled WGS sequence"/>
</dbReference>
<comment type="caution">
    <text evidence="1">The sequence shown here is derived from an EMBL/GenBank/DDBJ whole genome shotgun (WGS) entry which is preliminary data.</text>
</comment>
<organism evidence="1 2">
    <name type="scientific">Fodinibius salsisoli</name>
    <dbReference type="NCBI Taxonomy" id="2820877"/>
    <lineage>
        <taxon>Bacteria</taxon>
        <taxon>Pseudomonadati</taxon>
        <taxon>Balneolota</taxon>
        <taxon>Balneolia</taxon>
        <taxon>Balneolales</taxon>
        <taxon>Balneolaceae</taxon>
        <taxon>Fodinibius</taxon>
    </lineage>
</organism>
<dbReference type="RefSeq" id="WP_265765665.1">
    <property type="nucleotide sequence ID" value="NZ_JAGGJA010000005.1"/>
</dbReference>
<keyword evidence="2" id="KW-1185">Reference proteome</keyword>
<dbReference type="NCBIfam" id="TIGR02436">
    <property type="entry name" value="four helix bundle protein"/>
    <property type="match status" value="1"/>
</dbReference>